<dbReference type="SUPFAM" id="SSF52922">
    <property type="entry name" value="TK C-terminal domain-like"/>
    <property type="match status" value="1"/>
</dbReference>
<evidence type="ECO:0000313" key="8">
    <source>
        <dbReference type="Proteomes" id="UP000190229"/>
    </source>
</evidence>
<dbReference type="SUPFAM" id="SSF52518">
    <property type="entry name" value="Thiamin diphosphate-binding fold (THDP-binding)"/>
    <property type="match status" value="1"/>
</dbReference>
<dbReference type="AlphaFoldDB" id="A0A162S2Q9"/>
<keyword evidence="8" id="KW-1185">Reference proteome</keyword>
<dbReference type="SMART" id="SM00861">
    <property type="entry name" value="Transket_pyr"/>
    <property type="match status" value="1"/>
</dbReference>
<keyword evidence="2" id="KW-0560">Oxidoreductase</keyword>
<dbReference type="Gene3D" id="3.40.50.970">
    <property type="match status" value="1"/>
</dbReference>
<evidence type="ECO:0000256" key="3">
    <source>
        <dbReference type="ARBA" id="ARBA00023052"/>
    </source>
</evidence>
<dbReference type="InterPro" id="IPR029061">
    <property type="entry name" value="THDP-binding"/>
</dbReference>
<gene>
    <name evidence="5" type="ORF">AYW79_05090</name>
    <name evidence="6" type="ORF">B2M26_10620</name>
</gene>
<evidence type="ECO:0000256" key="2">
    <source>
        <dbReference type="ARBA" id="ARBA00023002"/>
    </source>
</evidence>
<dbReference type="CDD" id="cd07036">
    <property type="entry name" value="TPP_PYR_E1-PDHc-beta_like"/>
    <property type="match status" value="1"/>
</dbReference>
<evidence type="ECO:0000313" key="5">
    <source>
        <dbReference type="EMBL" id="OAG94551.1"/>
    </source>
</evidence>
<dbReference type="Proteomes" id="UP000190229">
    <property type="component" value="Unassembled WGS sequence"/>
</dbReference>
<sequence>MAVKLYIDAIREAMQEEMRQNPNVFVLGEDVGLRGGVFRVTQGMIEEFGPERVLDTPLAESAIVGVAIGAAAYGMCPIAEIQFADFIMPAVNQIISEAAKLRYRTQGDWHCPLVIRAPYGGGVHGALYHSQSVEALFYHVPGLKIVTPATAADAKGLLRAALRDPDPVLFFEHKGMYRAIRDDVPEGDYTVPIGKARVVREGDDLTVITYGLMVHHALTAAGQLAADGISTHLIDLRSILPLDRETIVEAARRTGKVLIVHEDNKTGGIGAEVSAIIAEEALFDLDAPIARLCGPDVPAMPFSAPLEAFYMLNPTKIEDAMRKLAAF</sequence>
<dbReference type="InterPro" id="IPR005475">
    <property type="entry name" value="Transketolase-like_Pyr-bd"/>
</dbReference>
<protein>
    <submittedName>
        <fullName evidence="5">2-oxoisovalerate dehydrogenase</fullName>
    </submittedName>
    <submittedName>
        <fullName evidence="6">Alpha-ketoacid dehydrogenase subunit beta</fullName>
    </submittedName>
</protein>
<dbReference type="Proteomes" id="UP000077421">
    <property type="component" value="Unassembled WGS sequence"/>
</dbReference>
<dbReference type="OrthoDB" id="9771835at2"/>
<proteinExistence type="predicted"/>
<accession>A0A162S2Q9</accession>
<dbReference type="Gene3D" id="3.40.50.920">
    <property type="match status" value="1"/>
</dbReference>
<dbReference type="FunFam" id="3.40.50.920:FF:000001">
    <property type="entry name" value="Pyruvate dehydrogenase E1 beta subunit"/>
    <property type="match status" value="1"/>
</dbReference>
<dbReference type="GO" id="GO:0016491">
    <property type="term" value="F:oxidoreductase activity"/>
    <property type="evidence" value="ECO:0007669"/>
    <property type="project" value="UniProtKB-KW"/>
</dbReference>
<dbReference type="PANTHER" id="PTHR43257">
    <property type="entry name" value="PYRUVATE DEHYDROGENASE E1 COMPONENT BETA SUBUNIT"/>
    <property type="match status" value="1"/>
</dbReference>
<feature type="domain" description="Transketolase-like pyrimidine-binding" evidence="4">
    <location>
        <begin position="4"/>
        <end position="179"/>
    </location>
</feature>
<comment type="cofactor">
    <cofactor evidence="1">
        <name>thiamine diphosphate</name>
        <dbReference type="ChEBI" id="CHEBI:58937"/>
    </cofactor>
</comment>
<comment type="caution">
    <text evidence="6">The sequence shown here is derived from an EMBL/GenBank/DDBJ whole genome shotgun (WGS) entry which is preliminary data.</text>
</comment>
<dbReference type="Pfam" id="PF02779">
    <property type="entry name" value="Transket_pyr"/>
    <property type="match status" value="1"/>
</dbReference>
<dbReference type="Pfam" id="PF02780">
    <property type="entry name" value="Transketolase_C"/>
    <property type="match status" value="1"/>
</dbReference>
<dbReference type="PANTHER" id="PTHR43257:SF2">
    <property type="entry name" value="PYRUVATE DEHYDROGENASE E1 COMPONENT SUBUNIT BETA"/>
    <property type="match status" value="1"/>
</dbReference>
<name>A0A162S2Q9_9BACL</name>
<evidence type="ECO:0000259" key="4">
    <source>
        <dbReference type="SMART" id="SM00861"/>
    </source>
</evidence>
<dbReference type="EMBL" id="LSUQ01000009">
    <property type="protein sequence ID" value="OAG94551.1"/>
    <property type="molecule type" value="Genomic_DNA"/>
</dbReference>
<dbReference type="NCBIfam" id="NF006667">
    <property type="entry name" value="PRK09212.1"/>
    <property type="match status" value="1"/>
</dbReference>
<dbReference type="EMBL" id="MWPS01000027">
    <property type="protein sequence ID" value="OPG15524.1"/>
    <property type="molecule type" value="Genomic_DNA"/>
</dbReference>
<dbReference type="STRING" id="1765683.B2M26_10620"/>
<evidence type="ECO:0000313" key="6">
    <source>
        <dbReference type="EMBL" id="OPG15524.1"/>
    </source>
</evidence>
<organism evidence="6 8">
    <name type="scientific">Ferroacidibacillus organovorans</name>
    <dbReference type="NCBI Taxonomy" id="1765683"/>
    <lineage>
        <taxon>Bacteria</taxon>
        <taxon>Bacillati</taxon>
        <taxon>Bacillota</taxon>
        <taxon>Bacilli</taxon>
        <taxon>Bacillales</taxon>
        <taxon>Alicyclobacillaceae</taxon>
        <taxon>Ferroacidibacillus</taxon>
    </lineage>
</organism>
<dbReference type="FunFam" id="3.40.50.970:FF:000001">
    <property type="entry name" value="Pyruvate dehydrogenase E1 beta subunit"/>
    <property type="match status" value="1"/>
</dbReference>
<dbReference type="InterPro" id="IPR009014">
    <property type="entry name" value="Transketo_C/PFOR_II"/>
</dbReference>
<evidence type="ECO:0000313" key="7">
    <source>
        <dbReference type="Proteomes" id="UP000077421"/>
    </source>
</evidence>
<dbReference type="RefSeq" id="WP_067562516.1">
    <property type="nucleotide sequence ID" value="NZ_LSUQ01000009.1"/>
</dbReference>
<reference evidence="6 8" key="2">
    <citation type="submission" date="2017-02" db="EMBL/GenBank/DDBJ databases">
        <title>Draft genome of Acidibacillus ferrooxidans Huett2.</title>
        <authorList>
            <person name="Schopf S."/>
        </authorList>
    </citation>
    <scope>NUCLEOTIDE SEQUENCE [LARGE SCALE GENOMIC DNA]</scope>
    <source>
        <strain evidence="6 8">Huett2</strain>
    </source>
</reference>
<keyword evidence="3" id="KW-0786">Thiamine pyrophosphate</keyword>
<evidence type="ECO:0000256" key="1">
    <source>
        <dbReference type="ARBA" id="ARBA00001964"/>
    </source>
</evidence>
<dbReference type="InterPro" id="IPR033248">
    <property type="entry name" value="Transketolase_C"/>
</dbReference>
<reference evidence="5 7" key="1">
    <citation type="submission" date="2016-02" db="EMBL/GenBank/DDBJ databases">
        <title>Draft genome sequence of Acidibacillus ferrooxidans SLC66.</title>
        <authorList>
            <person name="Oliveira G."/>
            <person name="Nancucheo I."/>
            <person name="Dall'Agnol H."/>
            <person name="Johnson B."/>
            <person name="Oliveira R."/>
            <person name="Nunes G.L."/>
            <person name="Tzotzos G."/>
            <person name="Orellana S.C."/>
            <person name="Salim A.C."/>
            <person name="Araujo F.M."/>
        </authorList>
    </citation>
    <scope>NUCLEOTIDE SEQUENCE [LARGE SCALE GENOMIC DNA]</scope>
    <source>
        <strain evidence="5 7">SLC66</strain>
    </source>
</reference>